<keyword evidence="2" id="KW-1185">Reference proteome</keyword>
<sequence>MPKCKRCSAENKTCFYAKSRRGIRDPKERSLISDKPPAPPLTTALLRAPSTSPAVGSTTYGSSTRCRNLDHARSSSSSSDEDAFLTAYYTCFHPSHSMMLPRHRFLKYLELEPESMHFLISVVRFVGALYSPRVRAEELREAAFSAACGPLPMTPQSVLGLLILSIAALGEMKFEYQNGWINRAISMSLEIGMQHKTFADTTADPILAESHRRVYWGLYLLDWVRLACDPSEKMMLHEGIGDVDLPCEEWEYDAGQIPPSISLAQYDLQNKLGSAEFSSWTYLIDMCRISRKLILPFRDSSDEKKLELFERADSLLCDWLIKLPQWKMDLVDSGGVADMILFHAIAFAQQNRLSIRQCASRQGLNLRQTFPLGPARGPHRQAQKIKAFGWNAIPIDVQAANSVCRLFRESFPTKNLSPLCLPGLLWVAVAYLDACVFLGLDTPDHREKLNMLLHIMTAHGNIWAISRKIADEVQEVARDYSILSHSPKQDSVGDSWISGATSRATDDIALPMESDFPTYPDLGIIDNWADSFGGTI</sequence>
<organism evidence="1 2">
    <name type="scientific">Seiridium cardinale</name>
    <dbReference type="NCBI Taxonomy" id="138064"/>
    <lineage>
        <taxon>Eukaryota</taxon>
        <taxon>Fungi</taxon>
        <taxon>Dikarya</taxon>
        <taxon>Ascomycota</taxon>
        <taxon>Pezizomycotina</taxon>
        <taxon>Sordariomycetes</taxon>
        <taxon>Xylariomycetidae</taxon>
        <taxon>Amphisphaeriales</taxon>
        <taxon>Sporocadaceae</taxon>
        <taxon>Seiridium</taxon>
    </lineage>
</organism>
<proteinExistence type="predicted"/>
<dbReference type="PANTHER" id="PTHR47431">
    <property type="entry name" value="ZN(II)2CYS6 TRANSCRIPTION FACTOR (EUROFUNG)-RELATED"/>
    <property type="match status" value="1"/>
</dbReference>
<dbReference type="PANTHER" id="PTHR47431:SF1">
    <property type="entry name" value="ZN(II)2CYS6 TRANSCRIPTION FACTOR (EUROFUNG)"/>
    <property type="match status" value="1"/>
</dbReference>
<dbReference type="Proteomes" id="UP001465668">
    <property type="component" value="Unassembled WGS sequence"/>
</dbReference>
<protein>
    <submittedName>
        <fullName evidence="1">Transcription factor domain-containing protein</fullName>
    </submittedName>
</protein>
<comment type="caution">
    <text evidence="1">The sequence shown here is derived from an EMBL/GenBank/DDBJ whole genome shotgun (WGS) entry which is preliminary data.</text>
</comment>
<gene>
    <name evidence="1" type="ORF">SCAR479_05866</name>
</gene>
<dbReference type="CDD" id="cd12148">
    <property type="entry name" value="fungal_TF_MHR"/>
    <property type="match status" value="1"/>
</dbReference>
<accession>A0ABR2XUJ8</accession>
<reference evidence="1 2" key="1">
    <citation type="submission" date="2024-02" db="EMBL/GenBank/DDBJ databases">
        <title>First draft genome assembly of two strains of Seiridium cardinale.</title>
        <authorList>
            <person name="Emiliani G."/>
            <person name="Scali E."/>
        </authorList>
    </citation>
    <scope>NUCLEOTIDE SEQUENCE [LARGE SCALE GENOMIC DNA]</scope>
    <source>
        <strain evidence="1 2">BM-138-000479</strain>
    </source>
</reference>
<name>A0ABR2XUJ8_9PEZI</name>
<evidence type="ECO:0000313" key="1">
    <source>
        <dbReference type="EMBL" id="KAK9777473.1"/>
    </source>
</evidence>
<dbReference type="EMBL" id="JARVKM010000021">
    <property type="protein sequence ID" value="KAK9777473.1"/>
    <property type="molecule type" value="Genomic_DNA"/>
</dbReference>
<evidence type="ECO:0000313" key="2">
    <source>
        <dbReference type="Proteomes" id="UP001465668"/>
    </source>
</evidence>